<dbReference type="EMBL" id="DRIH01000198">
    <property type="protein sequence ID" value="HEC68276.1"/>
    <property type="molecule type" value="Genomic_DNA"/>
</dbReference>
<proteinExistence type="predicted"/>
<comment type="caution">
    <text evidence="1">The sequence shown here is derived from an EMBL/GenBank/DDBJ whole genome shotgun (WGS) entry which is preliminary data.</text>
</comment>
<dbReference type="Proteomes" id="UP000885738">
    <property type="component" value="Unassembled WGS sequence"/>
</dbReference>
<evidence type="ECO:0000313" key="1">
    <source>
        <dbReference type="EMBL" id="HEC68276.1"/>
    </source>
</evidence>
<reference evidence="1" key="1">
    <citation type="journal article" date="2020" name="mSystems">
        <title>Genome- and Community-Level Interaction Insights into Carbon Utilization and Element Cycling Functions of Hydrothermarchaeota in Hydrothermal Sediment.</title>
        <authorList>
            <person name="Zhou Z."/>
            <person name="Liu Y."/>
            <person name="Xu W."/>
            <person name="Pan J."/>
            <person name="Luo Z.H."/>
            <person name="Li M."/>
        </authorList>
    </citation>
    <scope>NUCLEOTIDE SEQUENCE [LARGE SCALE GENOMIC DNA]</scope>
    <source>
        <strain evidence="1">HyVt-389</strain>
    </source>
</reference>
<sequence length="321" mass="36346">MAELDFLNGICNGQGDIDCVKRIVQEIIGKQEILVKSAVKKATTEYLSLIEQKVEFERANAEAQEILIKEIFSGEWLQIWDKLIMELQGDKKYLVLIRQEIGPLLPLQVPHLGFLGLPSGLRMGIIAAAGTIIGMNFLKISPTWEPGLFIGGTIGSFLFVLTSIKLLQVNIQPIRKIAQEILIPHSYDGRREYIVETCFQTWIRNALTIIVLGILLSRGREEVSGDKEKFFAKLIEKILDLKEIPRNELDVAVEQLVQTLEAQGFQIPETDKTFIWTEDSAQKYETYGVVNLGDKVILKRKPIIHQGKVIRKGLVVKVRRK</sequence>
<accession>A0A7C2ALU6</accession>
<protein>
    <submittedName>
        <fullName evidence="1">Uncharacterized protein</fullName>
    </submittedName>
</protein>
<organism evidence="1">
    <name type="scientific">Desulfofervidus auxilii</name>
    <dbReference type="NCBI Taxonomy" id="1621989"/>
    <lineage>
        <taxon>Bacteria</taxon>
        <taxon>Pseudomonadati</taxon>
        <taxon>Thermodesulfobacteriota</taxon>
        <taxon>Candidatus Desulfofervidia</taxon>
        <taxon>Candidatus Desulfofervidales</taxon>
        <taxon>Candidatus Desulfofervidaceae</taxon>
        <taxon>Candidatus Desulfofervidus</taxon>
    </lineage>
</organism>
<name>A0A7C2ALU6_DESA2</name>
<gene>
    <name evidence="1" type="ORF">ENI35_05670</name>
</gene>
<dbReference type="AlphaFoldDB" id="A0A7C2ALU6"/>